<dbReference type="OrthoDB" id="10421666at2759"/>
<name>A0A8J4VB30_9ROSI</name>
<keyword evidence="2" id="KW-1185">Reference proteome</keyword>
<protein>
    <submittedName>
        <fullName evidence="1">Uncharacterized protein</fullName>
    </submittedName>
</protein>
<dbReference type="Proteomes" id="UP000737018">
    <property type="component" value="Unassembled WGS sequence"/>
</dbReference>
<comment type="caution">
    <text evidence="1">The sequence shown here is derived from an EMBL/GenBank/DDBJ whole genome shotgun (WGS) entry which is preliminary data.</text>
</comment>
<organism evidence="1 2">
    <name type="scientific">Castanea mollissima</name>
    <name type="common">Chinese chestnut</name>
    <dbReference type="NCBI Taxonomy" id="60419"/>
    <lineage>
        <taxon>Eukaryota</taxon>
        <taxon>Viridiplantae</taxon>
        <taxon>Streptophyta</taxon>
        <taxon>Embryophyta</taxon>
        <taxon>Tracheophyta</taxon>
        <taxon>Spermatophyta</taxon>
        <taxon>Magnoliopsida</taxon>
        <taxon>eudicotyledons</taxon>
        <taxon>Gunneridae</taxon>
        <taxon>Pentapetalae</taxon>
        <taxon>rosids</taxon>
        <taxon>fabids</taxon>
        <taxon>Fagales</taxon>
        <taxon>Fagaceae</taxon>
        <taxon>Castanea</taxon>
    </lineage>
</organism>
<proteinExistence type="predicted"/>
<evidence type="ECO:0000313" key="2">
    <source>
        <dbReference type="Proteomes" id="UP000737018"/>
    </source>
</evidence>
<gene>
    <name evidence="1" type="ORF">CMV_029345</name>
</gene>
<reference evidence="1" key="1">
    <citation type="submission" date="2020-03" db="EMBL/GenBank/DDBJ databases">
        <title>Castanea mollissima Vanexum genome sequencing.</title>
        <authorList>
            <person name="Staton M."/>
        </authorList>
    </citation>
    <scope>NUCLEOTIDE SEQUENCE</scope>
    <source>
        <tissue evidence="1">Leaf</tissue>
    </source>
</reference>
<dbReference type="AlphaFoldDB" id="A0A8J4VB30"/>
<accession>A0A8J4VB30</accession>
<evidence type="ECO:0000313" key="1">
    <source>
        <dbReference type="EMBL" id="KAF3944159.1"/>
    </source>
</evidence>
<sequence length="113" mass="12236">METREFWPFENICKFLPSTASSQAKATLHPENLFKRLTASSIPTRDASKESNLGKSSVPHRLALSSFDSLAKIGDSIVVAANSHVKPSTSLIGACIRCITECACVLMREVGLI</sequence>
<dbReference type="EMBL" id="JRKL02012678">
    <property type="protein sequence ID" value="KAF3944159.1"/>
    <property type="molecule type" value="Genomic_DNA"/>
</dbReference>